<keyword evidence="4" id="KW-0677">Repeat</keyword>
<proteinExistence type="predicted"/>
<evidence type="ECO:0000256" key="3">
    <source>
        <dbReference type="ARBA" id="ARBA00022443"/>
    </source>
</evidence>
<dbReference type="PROSITE" id="PS51741">
    <property type="entry name" value="F_BAR"/>
    <property type="match status" value="1"/>
</dbReference>
<feature type="region of interest" description="Disordered" evidence="10">
    <location>
        <begin position="777"/>
        <end position="855"/>
    </location>
</feature>
<dbReference type="GO" id="GO:0055037">
    <property type="term" value="C:recycling endosome"/>
    <property type="evidence" value="ECO:0007669"/>
    <property type="project" value="TreeGrafter"/>
</dbReference>
<feature type="compositionally biased region" description="Polar residues" evidence="10">
    <location>
        <begin position="948"/>
        <end position="963"/>
    </location>
</feature>
<comment type="subcellular location">
    <subcellularLocation>
        <location evidence="1">Cell projection</location>
    </subcellularLocation>
    <subcellularLocation>
        <location evidence="2">Cytoplasmic vesicle</location>
    </subcellularLocation>
</comment>
<gene>
    <name evidence="14 15 16 17" type="primary">nwk</name>
</gene>
<evidence type="ECO:0000256" key="2">
    <source>
        <dbReference type="ARBA" id="ARBA00004541"/>
    </source>
</evidence>
<dbReference type="PRINTS" id="PR00452">
    <property type="entry name" value="SH3DOMAIN"/>
</dbReference>
<dbReference type="GO" id="GO:0061024">
    <property type="term" value="P:membrane organization"/>
    <property type="evidence" value="ECO:0007669"/>
    <property type="project" value="UniProtKB-ARBA"/>
</dbReference>
<dbReference type="RefSeq" id="XP_033241316.1">
    <property type="nucleotide sequence ID" value="XM_033385425.1"/>
</dbReference>
<keyword evidence="6" id="KW-0966">Cell projection</keyword>
<dbReference type="FunFam" id="2.30.30.40:FF:000107">
    <property type="entry name" value="FCH and double SH3 domains 1"/>
    <property type="match status" value="1"/>
</dbReference>
<evidence type="ECO:0000256" key="7">
    <source>
        <dbReference type="ARBA" id="ARBA00023329"/>
    </source>
</evidence>
<feature type="region of interest" description="Disordered" evidence="10">
    <location>
        <begin position="730"/>
        <end position="759"/>
    </location>
</feature>
<feature type="compositionally biased region" description="Low complexity" evidence="10">
    <location>
        <begin position="916"/>
        <end position="938"/>
    </location>
</feature>
<dbReference type="Gene3D" id="2.30.30.40">
    <property type="entry name" value="SH3 Domains"/>
    <property type="match status" value="2"/>
</dbReference>
<dbReference type="InterPro" id="IPR001060">
    <property type="entry name" value="FCH_dom"/>
</dbReference>
<feature type="region of interest" description="Disordered" evidence="10">
    <location>
        <begin position="431"/>
        <end position="542"/>
    </location>
</feature>
<feature type="compositionally biased region" description="Pro residues" evidence="10">
    <location>
        <begin position="828"/>
        <end position="837"/>
    </location>
</feature>
<evidence type="ECO:0000256" key="10">
    <source>
        <dbReference type="SAM" id="MobiDB-lite"/>
    </source>
</evidence>
<dbReference type="InterPro" id="IPR035460">
    <property type="entry name" value="FCHSD_SH3_1"/>
</dbReference>
<sequence length="1102" mass="120230">MQPPPRKGNYVKFLKNLHTEQVAKLQLKNQHECDLLEDIRQFTIKRSAIEKSYSEALLKISSQYLNKKIPNIPDIKMEGMEERWNMWSVWRTVLEENEKLARARLAAIEVFQQQIADEAKVLRDYKLAIAKRSLSGIVNVQKELHLSVGDVDKTKKSYFDEEHCAHDVRDKARDIEEKLKKKKGSFFQSITSLQKNSARVTSRKELLEEKSSGARNDYILSLAAANAHQNRYFTVDLQTTMTTMENYVFERVAEYLMLMGRTELLTCSATQNSFGKIRDQAQQLTREYNLQCCYLFYPVLKQHIQYDFEACDNDPVRKVTTEHDSATETLTKEAKNLAGRVVKENASIRENAKKLALCQSLRDSGQRSDPNDPNGPDLDTKIEEFRDQIRRSETEKAKAEACLQCLRDGGINVDEWVQEAEIMGVQELTRSASSISMRTDASGQGENPSSDSFYDSDKDEAAGGASAFAQTKPKAETQLSRDRTFSDSDDEPEERAATGSSAAAAAAAAPTSAMAASGRAGAWDDPTEVNWGGEEEEDKDEPIVPEPKEAIFKCTALYSYTGQNPDELTIVENEQLEVVGEGDGDGWLRARNYRGEEGYVPHNYLDIDQETAGGAFNGTGSANQLRSQISFSSVDYTVDNEDQTVDSMQSPDQVSVIMAPQKQLKSDVEWCIALYDYDATAEDELTFEEGDKIKIVTKTAHGVDDGWWEGELDGKFGNFPSLVVEECDEMGEPLSEGGDESPPPMAAPNFALPPAPALPPEYAHELELELTEDMFGSQDTADEDSGYIPNGAAVPSMPPPGQNQSQTTAKKVLIQEPGMEDDLSDDGQPPPSLPPPQLQKAAGKSEPGAGGATANTLNLGMAQIIVTAATPMVEDGADKSFPPVGESEREQQQHVKKQDESKQEQPVADKKPEISPKPLVKVSPSPQKQPPSNAAQSSMTAAKEEDQQSFSEGTDSASGNNVPILQEVEDPFNEKSKTDSAGDGIGFEANFEANFDANFDDAFAGTTGGGGGGGGGGGEQSSDLDVNGEPGDEEEQGHCEGVSAAGAGTGAGAAGAAAEEDIEAPKQVVGGRASIPEELDSNQLAHDHEHDIYYIDYSDGQL</sequence>
<dbReference type="FunFam" id="1.20.1270.60:FF:000039">
    <property type="entry name" value="FCH and double SH3 domains protein"/>
    <property type="match status" value="1"/>
</dbReference>
<feature type="compositionally biased region" description="Low complexity" evidence="10">
    <location>
        <begin position="497"/>
        <end position="520"/>
    </location>
</feature>
<evidence type="ECO:0000256" key="9">
    <source>
        <dbReference type="PROSITE-ProRule" id="PRU01077"/>
    </source>
</evidence>
<feature type="region of interest" description="Disordered" evidence="10">
    <location>
        <begin position="873"/>
        <end position="986"/>
    </location>
</feature>
<evidence type="ECO:0000259" key="11">
    <source>
        <dbReference type="PROSITE" id="PS50002"/>
    </source>
</evidence>
<dbReference type="GO" id="GO:0007274">
    <property type="term" value="P:neuromuscular synaptic transmission"/>
    <property type="evidence" value="ECO:0007669"/>
    <property type="project" value="TreeGrafter"/>
</dbReference>
<evidence type="ECO:0000313" key="16">
    <source>
        <dbReference type="RefSeq" id="XP_033241317.1"/>
    </source>
</evidence>
<dbReference type="InterPro" id="IPR027267">
    <property type="entry name" value="AH/BAR_dom_sf"/>
</dbReference>
<dbReference type="SMART" id="SM00055">
    <property type="entry name" value="FCH"/>
    <property type="match status" value="1"/>
</dbReference>
<dbReference type="InterPro" id="IPR036028">
    <property type="entry name" value="SH3-like_dom_sf"/>
</dbReference>
<dbReference type="PROSITE" id="PS50002">
    <property type="entry name" value="SH3"/>
    <property type="match status" value="2"/>
</dbReference>
<dbReference type="ExpressionAtlas" id="A0A6I8WD29">
    <property type="expression patterns" value="baseline"/>
</dbReference>
<feature type="region of interest" description="Disordered" evidence="10">
    <location>
        <begin position="1000"/>
        <end position="1089"/>
    </location>
</feature>
<dbReference type="GO" id="GO:0008289">
    <property type="term" value="F:lipid binding"/>
    <property type="evidence" value="ECO:0007669"/>
    <property type="project" value="UniProtKB-KW"/>
</dbReference>
<dbReference type="SUPFAM" id="SSF103657">
    <property type="entry name" value="BAR/IMD domain-like"/>
    <property type="match status" value="1"/>
</dbReference>
<dbReference type="AlphaFoldDB" id="A0A6I8WD29"/>
<feature type="compositionally biased region" description="Pro residues" evidence="10">
    <location>
        <begin position="741"/>
        <end position="759"/>
    </location>
</feature>
<feature type="compositionally biased region" description="Polar residues" evidence="10">
    <location>
        <begin position="431"/>
        <end position="453"/>
    </location>
</feature>
<evidence type="ECO:0000313" key="15">
    <source>
        <dbReference type="RefSeq" id="XP_033241316.1"/>
    </source>
</evidence>
<dbReference type="GO" id="GO:0031594">
    <property type="term" value="C:neuromuscular junction"/>
    <property type="evidence" value="ECO:0007669"/>
    <property type="project" value="TreeGrafter"/>
</dbReference>
<dbReference type="InterPro" id="IPR001452">
    <property type="entry name" value="SH3_domain"/>
</dbReference>
<evidence type="ECO:0000313" key="17">
    <source>
        <dbReference type="RefSeq" id="XP_033241318.1"/>
    </source>
</evidence>
<dbReference type="Pfam" id="PF00611">
    <property type="entry name" value="FCH"/>
    <property type="match status" value="1"/>
</dbReference>
<evidence type="ECO:0000259" key="12">
    <source>
        <dbReference type="PROSITE" id="PS51741"/>
    </source>
</evidence>
<evidence type="ECO:0000256" key="8">
    <source>
        <dbReference type="PROSITE-ProRule" id="PRU00192"/>
    </source>
</evidence>
<name>A0A6I8WD29_DROPS</name>
<dbReference type="RefSeq" id="XP_033241317.1">
    <property type="nucleotide sequence ID" value="XM_033385426.1"/>
</dbReference>
<dbReference type="GO" id="GO:0030833">
    <property type="term" value="P:regulation of actin filament polymerization"/>
    <property type="evidence" value="ECO:0007669"/>
    <property type="project" value="TreeGrafter"/>
</dbReference>
<dbReference type="PANTHER" id="PTHR15735">
    <property type="entry name" value="FCH AND DOUBLE SH3 DOMAINS PROTEIN"/>
    <property type="match status" value="1"/>
</dbReference>
<feature type="domain" description="SH3" evidence="11">
    <location>
        <begin position="549"/>
        <end position="610"/>
    </location>
</feature>
<dbReference type="Gene3D" id="1.20.1270.60">
    <property type="entry name" value="Arfaptin homology (AH) domain/BAR domain"/>
    <property type="match status" value="1"/>
</dbReference>
<dbReference type="PANTHER" id="PTHR15735:SF21">
    <property type="entry name" value="PROTEIN NERVOUS WRECK"/>
    <property type="match status" value="1"/>
</dbReference>
<feature type="compositionally biased region" description="Gly residues" evidence="10">
    <location>
        <begin position="1006"/>
        <end position="1019"/>
    </location>
</feature>
<accession>A0A6I8WD29</accession>
<dbReference type="GO" id="GO:1902905">
    <property type="term" value="P:positive regulation of supramolecular fiber organization"/>
    <property type="evidence" value="ECO:0007669"/>
    <property type="project" value="UniProtKB-ARBA"/>
</dbReference>
<keyword evidence="13" id="KW-1185">Reference proteome</keyword>
<feature type="region of interest" description="Disordered" evidence="10">
    <location>
        <begin position="361"/>
        <end position="380"/>
    </location>
</feature>
<keyword evidence="7" id="KW-0968">Cytoplasmic vesicle</keyword>
<dbReference type="FunFam" id="2.30.30.40:FF:000155">
    <property type="entry name" value="FCH and double SH3 domains protein"/>
    <property type="match status" value="1"/>
</dbReference>
<evidence type="ECO:0000313" key="14">
    <source>
        <dbReference type="RefSeq" id="XP_033241315.1"/>
    </source>
</evidence>
<evidence type="ECO:0000256" key="6">
    <source>
        <dbReference type="ARBA" id="ARBA00023273"/>
    </source>
</evidence>
<evidence type="ECO:0000313" key="13">
    <source>
        <dbReference type="Proteomes" id="UP000001819"/>
    </source>
</evidence>
<feature type="compositionally biased region" description="Basic and acidic residues" evidence="10">
    <location>
        <begin position="473"/>
        <end position="486"/>
    </location>
</feature>
<dbReference type="RefSeq" id="XP_033241318.1">
    <property type="nucleotide sequence ID" value="XM_033385427.1"/>
</dbReference>
<keyword evidence="9" id="KW-0175">Coiled coil</keyword>
<dbReference type="RefSeq" id="XP_033241315.1">
    <property type="nucleotide sequence ID" value="XM_033385424.1"/>
</dbReference>
<organism evidence="13 15">
    <name type="scientific">Drosophila pseudoobscura pseudoobscura</name>
    <name type="common">Fruit fly</name>
    <dbReference type="NCBI Taxonomy" id="46245"/>
    <lineage>
        <taxon>Eukaryota</taxon>
        <taxon>Metazoa</taxon>
        <taxon>Ecdysozoa</taxon>
        <taxon>Arthropoda</taxon>
        <taxon>Hexapoda</taxon>
        <taxon>Insecta</taxon>
        <taxon>Pterygota</taxon>
        <taxon>Neoptera</taxon>
        <taxon>Endopterygota</taxon>
        <taxon>Diptera</taxon>
        <taxon>Brachycera</taxon>
        <taxon>Muscomorpha</taxon>
        <taxon>Ephydroidea</taxon>
        <taxon>Drosophilidae</taxon>
        <taxon>Drosophila</taxon>
        <taxon>Sophophora</taxon>
    </lineage>
</organism>
<reference evidence="14 15" key="1">
    <citation type="submission" date="2025-04" db="UniProtKB">
        <authorList>
            <consortium name="RefSeq"/>
        </authorList>
    </citation>
    <scope>IDENTIFICATION</scope>
    <source>
        <strain evidence="14 15">MV-25-SWS-2005</strain>
        <tissue evidence="14 15">Whole body</tissue>
    </source>
</reference>
<feature type="domain" description="F-BAR" evidence="12">
    <location>
        <begin position="11"/>
        <end position="289"/>
    </location>
</feature>
<evidence type="ECO:0000256" key="5">
    <source>
        <dbReference type="ARBA" id="ARBA00023121"/>
    </source>
</evidence>
<protein>
    <submittedName>
        <fullName evidence="14 15">Protein nervous wreck isoform X1</fullName>
    </submittedName>
</protein>
<keyword evidence="3 8" id="KW-0728">SH3 domain</keyword>
<dbReference type="GO" id="GO:0051495">
    <property type="term" value="P:positive regulation of cytoskeleton organization"/>
    <property type="evidence" value="ECO:0007669"/>
    <property type="project" value="UniProtKB-ARBA"/>
</dbReference>
<dbReference type="InterPro" id="IPR031160">
    <property type="entry name" value="F_BAR_dom"/>
</dbReference>
<dbReference type="CDD" id="cd11761">
    <property type="entry name" value="SH3_FCHSD_1"/>
    <property type="match status" value="1"/>
</dbReference>
<dbReference type="SMART" id="SM00326">
    <property type="entry name" value="SH3"/>
    <property type="match status" value="2"/>
</dbReference>
<evidence type="ECO:0000256" key="1">
    <source>
        <dbReference type="ARBA" id="ARBA00004316"/>
    </source>
</evidence>
<dbReference type="Proteomes" id="UP000001819">
    <property type="component" value="Chromosome X"/>
</dbReference>
<dbReference type="GO" id="GO:0042995">
    <property type="term" value="C:cell projection"/>
    <property type="evidence" value="ECO:0007669"/>
    <property type="project" value="UniProtKB-SubCell"/>
</dbReference>
<feature type="compositionally biased region" description="Basic and acidic residues" evidence="10">
    <location>
        <begin position="886"/>
        <end position="914"/>
    </location>
</feature>
<dbReference type="SUPFAM" id="SSF50044">
    <property type="entry name" value="SH3-domain"/>
    <property type="match status" value="2"/>
</dbReference>
<evidence type="ECO:0000256" key="4">
    <source>
        <dbReference type="ARBA" id="ARBA00022737"/>
    </source>
</evidence>
<dbReference type="Pfam" id="PF00018">
    <property type="entry name" value="SH3_1"/>
    <property type="match status" value="2"/>
</dbReference>
<feature type="domain" description="SH3" evidence="11">
    <location>
        <begin position="666"/>
        <end position="729"/>
    </location>
</feature>
<keyword evidence="5" id="KW-0446">Lipid-binding</keyword>